<keyword evidence="4" id="KW-0378">Hydrolase</keyword>
<dbReference type="AlphaFoldDB" id="A0A2W5MYY9"/>
<dbReference type="PANTHER" id="PTHR12992:SF11">
    <property type="entry name" value="MITOCHONDRIAL COENZYME A DIPHOSPHATASE NUDT8"/>
    <property type="match status" value="1"/>
</dbReference>
<name>A0A2W5MYY9_SPHMC</name>
<evidence type="ECO:0000256" key="2">
    <source>
        <dbReference type="ARBA" id="ARBA00001946"/>
    </source>
</evidence>
<dbReference type="CDD" id="cd03426">
    <property type="entry name" value="NUDIX_CoAse_Nudt7"/>
    <property type="match status" value="1"/>
</dbReference>
<evidence type="ECO:0000256" key="5">
    <source>
        <dbReference type="ARBA" id="ARBA00022842"/>
    </source>
</evidence>
<comment type="cofactor">
    <cofactor evidence="2">
        <name>Mg(2+)</name>
        <dbReference type="ChEBI" id="CHEBI:18420"/>
    </cofactor>
</comment>
<dbReference type="SUPFAM" id="SSF55811">
    <property type="entry name" value="Nudix"/>
    <property type="match status" value="1"/>
</dbReference>
<evidence type="ECO:0000256" key="6">
    <source>
        <dbReference type="ARBA" id="ARBA00023211"/>
    </source>
</evidence>
<protein>
    <submittedName>
        <fullName evidence="8">CoA pyrophosphatase</fullName>
    </submittedName>
</protein>
<keyword evidence="6" id="KW-0464">Manganese</keyword>
<gene>
    <name evidence="8" type="ORF">DI569_06015</name>
</gene>
<reference evidence="8 9" key="1">
    <citation type="submission" date="2017-08" db="EMBL/GenBank/DDBJ databases">
        <title>Infants hospitalized years apart are colonized by the same room-sourced microbial strains.</title>
        <authorList>
            <person name="Brooks B."/>
            <person name="Olm M.R."/>
            <person name="Firek B.A."/>
            <person name="Baker R."/>
            <person name="Thomas B.C."/>
            <person name="Morowitz M.J."/>
            <person name="Banfield J.F."/>
        </authorList>
    </citation>
    <scope>NUCLEOTIDE SEQUENCE [LARGE SCALE GENOMIC DNA]</scope>
    <source>
        <strain evidence="8">S2_005_003_R2_47</strain>
    </source>
</reference>
<evidence type="ECO:0000313" key="9">
    <source>
        <dbReference type="Proteomes" id="UP000248597"/>
    </source>
</evidence>
<dbReference type="PANTHER" id="PTHR12992">
    <property type="entry name" value="NUDIX HYDROLASE"/>
    <property type="match status" value="1"/>
</dbReference>
<dbReference type="GO" id="GO:0010945">
    <property type="term" value="F:coenzyme A diphosphatase activity"/>
    <property type="evidence" value="ECO:0007669"/>
    <property type="project" value="InterPro"/>
</dbReference>
<evidence type="ECO:0000259" key="7">
    <source>
        <dbReference type="PROSITE" id="PS51462"/>
    </source>
</evidence>
<organism evidence="8 9">
    <name type="scientific">Sphingopyxis macrogoltabida</name>
    <name type="common">Sphingomonas macrogoltabidus</name>
    <dbReference type="NCBI Taxonomy" id="33050"/>
    <lineage>
        <taxon>Bacteria</taxon>
        <taxon>Pseudomonadati</taxon>
        <taxon>Pseudomonadota</taxon>
        <taxon>Alphaproteobacteria</taxon>
        <taxon>Sphingomonadales</taxon>
        <taxon>Sphingomonadaceae</taxon>
        <taxon>Sphingopyxis</taxon>
    </lineage>
</organism>
<keyword evidence="5" id="KW-0460">Magnesium</keyword>
<evidence type="ECO:0000256" key="3">
    <source>
        <dbReference type="ARBA" id="ARBA00022723"/>
    </source>
</evidence>
<comment type="caution">
    <text evidence="8">The sequence shown here is derived from an EMBL/GenBank/DDBJ whole genome shotgun (WGS) entry which is preliminary data.</text>
</comment>
<dbReference type="InterPro" id="IPR015797">
    <property type="entry name" value="NUDIX_hydrolase-like_dom_sf"/>
</dbReference>
<dbReference type="InterPro" id="IPR000086">
    <property type="entry name" value="NUDIX_hydrolase_dom"/>
</dbReference>
<dbReference type="Proteomes" id="UP000248597">
    <property type="component" value="Unassembled WGS sequence"/>
</dbReference>
<comment type="cofactor">
    <cofactor evidence="1">
        <name>Mn(2+)</name>
        <dbReference type="ChEBI" id="CHEBI:29035"/>
    </cofactor>
</comment>
<evidence type="ECO:0000313" key="8">
    <source>
        <dbReference type="EMBL" id="PZQ22983.1"/>
    </source>
</evidence>
<evidence type="ECO:0000256" key="4">
    <source>
        <dbReference type="ARBA" id="ARBA00022801"/>
    </source>
</evidence>
<accession>A0A2W5MYY9</accession>
<dbReference type="EMBL" id="QFPJ01000010">
    <property type="protein sequence ID" value="PZQ22983.1"/>
    <property type="molecule type" value="Genomic_DNA"/>
</dbReference>
<evidence type="ECO:0000256" key="1">
    <source>
        <dbReference type="ARBA" id="ARBA00001936"/>
    </source>
</evidence>
<keyword evidence="3" id="KW-0479">Metal-binding</keyword>
<feature type="domain" description="Nudix hydrolase" evidence="7">
    <location>
        <begin position="28"/>
        <end position="159"/>
    </location>
</feature>
<sequence>MLSAKLHDALGMLLPGTGEDETYLGQPTLRDAAVLIAFTDRPDPGVILTQRPQWLRAHAGQVAFPGGKIDPEDRDAVDAALREAEEEIGLNRRDVMIAGTTDAYRSGSGYHITPVLGVIPPDLPFDPNPDEVEDWFEVPLDILFDPANYDRQHAHWQGQDRHYYDMHWQGRRIWGVTAGIIVNLARRLPPGWYR</sequence>
<proteinExistence type="predicted"/>
<dbReference type="PROSITE" id="PS51462">
    <property type="entry name" value="NUDIX"/>
    <property type="match status" value="1"/>
</dbReference>
<dbReference type="NCBIfam" id="NF007980">
    <property type="entry name" value="PRK10707.1"/>
    <property type="match status" value="1"/>
</dbReference>
<dbReference type="Pfam" id="PF00293">
    <property type="entry name" value="NUDIX"/>
    <property type="match status" value="1"/>
</dbReference>
<dbReference type="Gene3D" id="3.90.79.10">
    <property type="entry name" value="Nucleoside Triphosphate Pyrophosphohydrolase"/>
    <property type="match status" value="1"/>
</dbReference>
<dbReference type="InterPro" id="IPR045121">
    <property type="entry name" value="CoAse"/>
</dbReference>
<dbReference type="GO" id="GO:0046872">
    <property type="term" value="F:metal ion binding"/>
    <property type="evidence" value="ECO:0007669"/>
    <property type="project" value="UniProtKB-KW"/>
</dbReference>